<proteinExistence type="predicted"/>
<dbReference type="SUPFAM" id="SSF52058">
    <property type="entry name" value="L domain-like"/>
    <property type="match status" value="2"/>
</dbReference>
<dbReference type="InterPro" id="IPR053139">
    <property type="entry name" value="Surface_bspA-like"/>
</dbReference>
<name>A0AAD2FXA3_9STRA</name>
<protein>
    <recommendedName>
        <fullName evidence="3">Leucine-rich repeat domain-containing protein</fullName>
    </recommendedName>
</protein>
<dbReference type="InterPro" id="IPR026906">
    <property type="entry name" value="LRR_5"/>
</dbReference>
<reference evidence="1" key="1">
    <citation type="submission" date="2023-08" db="EMBL/GenBank/DDBJ databases">
        <authorList>
            <person name="Audoor S."/>
            <person name="Bilcke G."/>
        </authorList>
    </citation>
    <scope>NUCLEOTIDE SEQUENCE</scope>
</reference>
<dbReference type="PANTHER" id="PTHR45661:SF3">
    <property type="entry name" value="IG-LIKE DOMAIN-CONTAINING PROTEIN"/>
    <property type="match status" value="1"/>
</dbReference>
<sequence>MFEQLTRVNFNGSDLTSIGKLAFYECTSLLEIKIPASVTIIEGSAFAVCRSLTRVHFHEDSVLTIVKERAFAACKSLTEVRIPSSVETIEEGAFAHCWSLRKLHFHLDSSLTTIGIEAFVQCRSLADVTIPSSVVRIQSRAFLRCELLARVLFKEGLKVIHTDVFYGCVKLENVDIPRSLEVMDCGAFYDCTSLQKVNFEEGNLRKIGKQAFQGCRKLHTINIPTTVERLETRTFRNCASLEVVKFQNGLKYVEEKAFYICKNLQAVAMPGSVKLIGPGAFRGSPKLLSVDLGDRPRSLQIDDSVFWGCASLVNLCFPAKSPLTLRTVGYDVFQGCTTLQNHYGERIPSFAVERRFENFPIHKLCYHASVTTPDELTLEIESSKQSMQGNNTTHAHLVDPFGLTPFHVLLSAATCRLDLLQLMLDVYPPYVLGWKDVNGKTAVEYLTQRMYLHEDSRTMLRSALDRWLVGYISSWNVFEAWNNDMLSRVNVIVAEEEVELRQFLLREASMALSRYEKMEATTLLELSLWKAVLKSANSVLEDDSVRTMVDWNNREAYRFRSGASVVVPNVMAFCYDTNLT</sequence>
<dbReference type="Pfam" id="PF13306">
    <property type="entry name" value="LRR_5"/>
    <property type="match status" value="2"/>
</dbReference>
<comment type="caution">
    <text evidence="1">The sequence shown here is derived from an EMBL/GenBank/DDBJ whole genome shotgun (WGS) entry which is preliminary data.</text>
</comment>
<evidence type="ECO:0008006" key="3">
    <source>
        <dbReference type="Google" id="ProtNLM"/>
    </source>
</evidence>
<dbReference type="PANTHER" id="PTHR45661">
    <property type="entry name" value="SURFACE ANTIGEN"/>
    <property type="match status" value="1"/>
</dbReference>
<organism evidence="1 2">
    <name type="scientific">Cylindrotheca closterium</name>
    <dbReference type="NCBI Taxonomy" id="2856"/>
    <lineage>
        <taxon>Eukaryota</taxon>
        <taxon>Sar</taxon>
        <taxon>Stramenopiles</taxon>
        <taxon>Ochrophyta</taxon>
        <taxon>Bacillariophyta</taxon>
        <taxon>Bacillariophyceae</taxon>
        <taxon>Bacillariophycidae</taxon>
        <taxon>Bacillariales</taxon>
        <taxon>Bacillariaceae</taxon>
        <taxon>Cylindrotheca</taxon>
    </lineage>
</organism>
<accession>A0AAD2FXA3</accession>
<evidence type="ECO:0000313" key="2">
    <source>
        <dbReference type="Proteomes" id="UP001295423"/>
    </source>
</evidence>
<keyword evidence="2" id="KW-1185">Reference proteome</keyword>
<dbReference type="InterPro" id="IPR032675">
    <property type="entry name" value="LRR_dom_sf"/>
</dbReference>
<dbReference type="AlphaFoldDB" id="A0AAD2FXA3"/>
<dbReference type="Gene3D" id="3.80.10.10">
    <property type="entry name" value="Ribonuclease Inhibitor"/>
    <property type="match status" value="2"/>
</dbReference>
<evidence type="ECO:0000313" key="1">
    <source>
        <dbReference type="EMBL" id="CAJ1955675.1"/>
    </source>
</evidence>
<dbReference type="EMBL" id="CAKOGP040001892">
    <property type="protein sequence ID" value="CAJ1955675.1"/>
    <property type="molecule type" value="Genomic_DNA"/>
</dbReference>
<gene>
    <name evidence="1" type="ORF">CYCCA115_LOCUS15868</name>
</gene>
<dbReference type="Proteomes" id="UP001295423">
    <property type="component" value="Unassembled WGS sequence"/>
</dbReference>